<dbReference type="EMBL" id="FQVC01000002">
    <property type="protein sequence ID" value="SHE72162.1"/>
    <property type="molecule type" value="Genomic_DNA"/>
</dbReference>
<dbReference type="PATRIC" id="fig|1121477.3.peg.3900"/>
<dbReference type="Pfam" id="PF09351">
    <property type="entry name" value="DUF1993"/>
    <property type="match status" value="1"/>
</dbReference>
<dbReference type="Gene3D" id="1.20.120.450">
    <property type="entry name" value="dinb family like domain"/>
    <property type="match status" value="1"/>
</dbReference>
<protein>
    <recommendedName>
        <fullName evidence="5">DUF1993 domain-containing protein</fullName>
    </recommendedName>
</protein>
<dbReference type="SUPFAM" id="SSF109854">
    <property type="entry name" value="DinB/YfiT-like putative metalloenzymes"/>
    <property type="match status" value="1"/>
</dbReference>
<sequence>MSLSMYGVSVPVYTRQLNNLLNILDKAEAYAAERKFDVAVLLASRLAPDMLPLTKQVQIATDHVKGSLSRLAGKPVPSWADEEVTLDDLRARIRKALALLAEVTPAEIDGSEERPITLKLGGHDIVQPGQAYLLGIAMPNFYFHVTTAYAILRHNGVPVGKRDFIGG</sequence>
<dbReference type="InterPro" id="IPR018531">
    <property type="entry name" value="DUF1993"/>
</dbReference>
<keyword evidence="3" id="KW-1185">Reference proteome</keyword>
<accession>A0A0F5LNP2</accession>
<evidence type="ECO:0000313" key="2">
    <source>
        <dbReference type="EMBL" id="SHE72162.1"/>
    </source>
</evidence>
<dbReference type="InterPro" id="IPR034660">
    <property type="entry name" value="DinB/YfiT-like"/>
</dbReference>
<dbReference type="STRING" id="1121477.SAMN02745223_01001"/>
<proteinExistence type="predicted"/>
<dbReference type="RefSeq" id="WP_046135811.1">
    <property type="nucleotide sequence ID" value="NZ_FQVC01000002.1"/>
</dbReference>
<dbReference type="PANTHER" id="PTHR36922">
    <property type="entry name" value="BLL2446 PROTEIN"/>
    <property type="match status" value="1"/>
</dbReference>
<dbReference type="Proteomes" id="UP000184533">
    <property type="component" value="Unassembled WGS sequence"/>
</dbReference>
<evidence type="ECO:0000313" key="1">
    <source>
        <dbReference type="EMBL" id="KKB83734.1"/>
    </source>
</evidence>
<evidence type="ECO:0000313" key="3">
    <source>
        <dbReference type="Proteomes" id="UP000033608"/>
    </source>
</evidence>
<reference evidence="1 3" key="1">
    <citation type="submission" date="2015-03" db="EMBL/GenBank/DDBJ databases">
        <authorList>
            <person name="Hassan Y.I."/>
            <person name="Lepp D."/>
            <person name="Zhou T."/>
        </authorList>
    </citation>
    <scope>NUCLEOTIDE SEQUENCE [LARGE SCALE GENOMIC DNA]</scope>
    <source>
        <strain evidence="1 3">DSM 17137</strain>
    </source>
</reference>
<dbReference type="EMBL" id="LAJF01000089">
    <property type="protein sequence ID" value="KKB83734.1"/>
    <property type="molecule type" value="Genomic_DNA"/>
</dbReference>
<dbReference type="AlphaFoldDB" id="A0A0F5LNP2"/>
<name>A0A0F5LNP2_9HYPH</name>
<reference evidence="2 4" key="2">
    <citation type="submission" date="2016-11" db="EMBL/GenBank/DDBJ databases">
        <authorList>
            <person name="Jaros S."/>
            <person name="Januszkiewicz K."/>
            <person name="Wedrychowicz H."/>
        </authorList>
    </citation>
    <scope>NUCLEOTIDE SEQUENCE [LARGE SCALE GENOMIC DNA]</scope>
    <source>
        <strain evidence="2 4">DSM 17137</strain>
    </source>
</reference>
<dbReference type="OrthoDB" id="338237at2"/>
<dbReference type="PANTHER" id="PTHR36922:SF1">
    <property type="entry name" value="DUF1993 DOMAIN-CONTAINING PROTEIN"/>
    <property type="match status" value="1"/>
</dbReference>
<evidence type="ECO:0008006" key="5">
    <source>
        <dbReference type="Google" id="ProtNLM"/>
    </source>
</evidence>
<dbReference type="Proteomes" id="UP000033608">
    <property type="component" value="Unassembled WGS sequence"/>
</dbReference>
<gene>
    <name evidence="2" type="ORF">SAMN02745223_01001</name>
    <name evidence="1" type="ORF">VW29_13700</name>
</gene>
<organism evidence="1 3">
    <name type="scientific">Devosia limi DSM 17137</name>
    <dbReference type="NCBI Taxonomy" id="1121477"/>
    <lineage>
        <taxon>Bacteria</taxon>
        <taxon>Pseudomonadati</taxon>
        <taxon>Pseudomonadota</taxon>
        <taxon>Alphaproteobacteria</taxon>
        <taxon>Hyphomicrobiales</taxon>
        <taxon>Devosiaceae</taxon>
        <taxon>Devosia</taxon>
    </lineage>
</organism>
<evidence type="ECO:0000313" key="4">
    <source>
        <dbReference type="Proteomes" id="UP000184533"/>
    </source>
</evidence>